<dbReference type="HAMAP" id="MF_00236">
    <property type="entry name" value="TatA_E"/>
    <property type="match status" value="1"/>
</dbReference>
<gene>
    <name evidence="9" type="primary">tatA</name>
    <name evidence="11" type="ORF">F3059_12175</name>
</gene>
<organism evidence="11 12">
    <name type="scientific">Salibacter halophilus</name>
    <dbReference type="NCBI Taxonomy" id="1803916"/>
    <lineage>
        <taxon>Bacteria</taxon>
        <taxon>Pseudomonadati</taxon>
        <taxon>Bacteroidota</taxon>
        <taxon>Flavobacteriia</taxon>
        <taxon>Flavobacteriales</taxon>
        <taxon>Salibacteraceae</taxon>
        <taxon>Salibacter</taxon>
    </lineage>
</organism>
<dbReference type="GO" id="GO:0033281">
    <property type="term" value="C:TAT protein transport complex"/>
    <property type="evidence" value="ECO:0007669"/>
    <property type="project" value="UniProtKB-UniRule"/>
</dbReference>
<proteinExistence type="inferred from homology"/>
<comment type="subunit">
    <text evidence="9">Forms a complex with TatC.</text>
</comment>
<comment type="function">
    <text evidence="9">Part of the twin-arginine translocation (Tat) system that transports large folded proteins containing a characteristic twin-arginine motif in their signal peptide across membranes. TatA could form the protein-conducting channel of the Tat system.</text>
</comment>
<dbReference type="RefSeq" id="WP_151169660.1">
    <property type="nucleotide sequence ID" value="NZ_WACR01000011.1"/>
</dbReference>
<evidence type="ECO:0000256" key="3">
    <source>
        <dbReference type="ARBA" id="ARBA00022475"/>
    </source>
</evidence>
<name>A0A6N6M1N2_9FLAO</name>
<dbReference type="AlphaFoldDB" id="A0A6N6M1N2"/>
<keyword evidence="6 9" id="KW-1133">Transmembrane helix</keyword>
<evidence type="ECO:0000256" key="7">
    <source>
        <dbReference type="ARBA" id="ARBA00023010"/>
    </source>
</evidence>
<dbReference type="Gene3D" id="1.20.5.3310">
    <property type="match status" value="1"/>
</dbReference>
<dbReference type="GO" id="GO:0008320">
    <property type="term" value="F:protein transmembrane transporter activity"/>
    <property type="evidence" value="ECO:0007669"/>
    <property type="project" value="UniProtKB-UniRule"/>
</dbReference>
<accession>A0A6N6M1N2</accession>
<evidence type="ECO:0000256" key="10">
    <source>
        <dbReference type="SAM" id="MobiDB-lite"/>
    </source>
</evidence>
<dbReference type="InterPro" id="IPR003369">
    <property type="entry name" value="TatA/B/E"/>
</dbReference>
<keyword evidence="12" id="KW-1185">Reference proteome</keyword>
<keyword evidence="8 9" id="KW-0472">Membrane</keyword>
<evidence type="ECO:0000256" key="4">
    <source>
        <dbReference type="ARBA" id="ARBA00022692"/>
    </source>
</evidence>
<evidence type="ECO:0000256" key="1">
    <source>
        <dbReference type="ARBA" id="ARBA00004162"/>
    </source>
</evidence>
<dbReference type="OrthoDB" id="1525160at2"/>
<reference evidence="11 12" key="1">
    <citation type="submission" date="2019-09" db="EMBL/GenBank/DDBJ databases">
        <title>Genomes of Cryomorphaceae.</title>
        <authorList>
            <person name="Bowman J.P."/>
        </authorList>
    </citation>
    <scope>NUCLEOTIDE SEQUENCE [LARGE SCALE GENOMIC DNA]</scope>
    <source>
        <strain evidence="11 12">KCTC 52047</strain>
    </source>
</reference>
<dbReference type="InterPro" id="IPR006312">
    <property type="entry name" value="TatA/E"/>
</dbReference>
<evidence type="ECO:0000256" key="9">
    <source>
        <dbReference type="HAMAP-Rule" id="MF_00236"/>
    </source>
</evidence>
<keyword evidence="7 9" id="KW-0811">Translocation</keyword>
<dbReference type="EMBL" id="WACR01000011">
    <property type="protein sequence ID" value="KAB1062695.1"/>
    <property type="molecule type" value="Genomic_DNA"/>
</dbReference>
<dbReference type="Pfam" id="PF02416">
    <property type="entry name" value="TatA_B_E"/>
    <property type="match status" value="1"/>
</dbReference>
<keyword evidence="3 9" id="KW-1003">Cell membrane</keyword>
<feature type="transmembrane region" description="Helical" evidence="9">
    <location>
        <begin position="6"/>
        <end position="26"/>
    </location>
</feature>
<dbReference type="PANTHER" id="PTHR42982">
    <property type="entry name" value="SEC-INDEPENDENT PROTEIN TRANSLOCASE PROTEIN TATA"/>
    <property type="match status" value="1"/>
</dbReference>
<evidence type="ECO:0000256" key="6">
    <source>
        <dbReference type="ARBA" id="ARBA00022989"/>
    </source>
</evidence>
<keyword evidence="2 9" id="KW-0813">Transport</keyword>
<comment type="caution">
    <text evidence="11">The sequence shown here is derived from an EMBL/GenBank/DDBJ whole genome shotgun (WGS) entry which is preliminary data.</text>
</comment>
<evidence type="ECO:0000256" key="5">
    <source>
        <dbReference type="ARBA" id="ARBA00022927"/>
    </source>
</evidence>
<evidence type="ECO:0000256" key="2">
    <source>
        <dbReference type="ARBA" id="ARBA00022448"/>
    </source>
</evidence>
<feature type="compositionally biased region" description="Basic and acidic residues" evidence="10">
    <location>
        <begin position="89"/>
        <end position="114"/>
    </location>
</feature>
<feature type="region of interest" description="Disordered" evidence="10">
    <location>
        <begin position="72"/>
        <end position="114"/>
    </location>
</feature>
<keyword evidence="4 9" id="KW-0812">Transmembrane</keyword>
<keyword evidence="5 9" id="KW-0653">Protein transport</keyword>
<dbReference type="GO" id="GO:0043953">
    <property type="term" value="P:protein transport by the Tat complex"/>
    <property type="evidence" value="ECO:0007669"/>
    <property type="project" value="UniProtKB-UniRule"/>
</dbReference>
<sequence>MTLLFFDLGGGEVFMILFIVLLLFGAKKIPEFARGLGKGIRYIKNATDDIQRDIQNNMGDVKNDLDVNRKLYAEKRDQDPQNQSQSQPRSKENDDSAGSDRKEDDQKTDQTKSD</sequence>
<protein>
    <recommendedName>
        <fullName evidence="9">Sec-independent protein translocase protein TatA</fullName>
    </recommendedName>
</protein>
<dbReference type="Proteomes" id="UP000435357">
    <property type="component" value="Unassembled WGS sequence"/>
</dbReference>
<comment type="similarity">
    <text evidence="9">Belongs to the TatA/E family.</text>
</comment>
<evidence type="ECO:0000313" key="12">
    <source>
        <dbReference type="Proteomes" id="UP000435357"/>
    </source>
</evidence>
<evidence type="ECO:0000313" key="11">
    <source>
        <dbReference type="EMBL" id="KAB1062695.1"/>
    </source>
</evidence>
<comment type="subcellular location">
    <subcellularLocation>
        <location evidence="1 9">Cell membrane</location>
        <topology evidence="1 9">Single-pass membrane protein</topology>
    </subcellularLocation>
</comment>
<evidence type="ECO:0000256" key="8">
    <source>
        <dbReference type="ARBA" id="ARBA00023136"/>
    </source>
</evidence>
<dbReference type="PANTHER" id="PTHR42982:SF1">
    <property type="entry name" value="SEC-INDEPENDENT PROTEIN TRANSLOCASE PROTEIN TATA"/>
    <property type="match status" value="1"/>
</dbReference>